<accession>A0A4R3J4C2</accession>
<comment type="caution">
    <text evidence="3">The sequence shown here is derived from an EMBL/GenBank/DDBJ whole genome shotgun (WGS) entry which is preliminary data.</text>
</comment>
<dbReference type="Pfam" id="PF26341">
    <property type="entry name" value="AAA_SelU"/>
    <property type="match status" value="1"/>
</dbReference>
<dbReference type="NCBIfam" id="NF008752">
    <property type="entry name" value="PRK11784.1-4"/>
    <property type="match status" value="1"/>
</dbReference>
<dbReference type="GO" id="GO:0004792">
    <property type="term" value="F:thiosulfate-cyanide sulfurtransferase activity"/>
    <property type="evidence" value="ECO:0007669"/>
    <property type="project" value="InterPro"/>
</dbReference>
<dbReference type="Pfam" id="PF00581">
    <property type="entry name" value="Rhodanese"/>
    <property type="match status" value="1"/>
</dbReference>
<organism evidence="3 4">
    <name type="scientific">Primorskyibacter sedentarius</name>
    <dbReference type="NCBI Taxonomy" id="745311"/>
    <lineage>
        <taxon>Bacteria</taxon>
        <taxon>Pseudomonadati</taxon>
        <taxon>Pseudomonadota</taxon>
        <taxon>Alphaproteobacteria</taxon>
        <taxon>Rhodobacterales</taxon>
        <taxon>Roseobacteraceae</taxon>
        <taxon>Primorskyibacter</taxon>
    </lineage>
</organism>
<reference evidence="3 4" key="1">
    <citation type="submission" date="2019-03" db="EMBL/GenBank/DDBJ databases">
        <title>Genomic Encyclopedia of Type Strains, Phase IV (KMG-IV): sequencing the most valuable type-strain genomes for metagenomic binning, comparative biology and taxonomic classification.</title>
        <authorList>
            <person name="Goeker M."/>
        </authorList>
    </citation>
    <scope>NUCLEOTIDE SEQUENCE [LARGE SCALE GENOMIC DNA]</scope>
    <source>
        <strain evidence="3 4">DSM 104836</strain>
    </source>
</reference>
<dbReference type="Gene3D" id="3.40.250.10">
    <property type="entry name" value="Rhodanese-like domain"/>
    <property type="match status" value="1"/>
</dbReference>
<dbReference type="InterPro" id="IPR058840">
    <property type="entry name" value="AAA_SelU"/>
</dbReference>
<evidence type="ECO:0000256" key="1">
    <source>
        <dbReference type="ARBA" id="ARBA00023266"/>
    </source>
</evidence>
<keyword evidence="1" id="KW-0711">Selenium</keyword>
<protein>
    <submittedName>
        <fullName evidence="3">tRNA 2-selenouridine synthase</fullName>
    </submittedName>
</protein>
<dbReference type="InterPro" id="IPR001763">
    <property type="entry name" value="Rhodanese-like_dom"/>
</dbReference>
<keyword evidence="4" id="KW-1185">Reference proteome</keyword>
<dbReference type="SUPFAM" id="SSF52821">
    <property type="entry name" value="Rhodanese/Cell cycle control phosphatase"/>
    <property type="match status" value="1"/>
</dbReference>
<dbReference type="InterPro" id="IPR036873">
    <property type="entry name" value="Rhodanese-like_dom_sf"/>
</dbReference>
<evidence type="ECO:0000259" key="2">
    <source>
        <dbReference type="PROSITE" id="PS50206"/>
    </source>
</evidence>
<feature type="domain" description="Rhodanese" evidence="2">
    <location>
        <begin position="52"/>
        <end position="168"/>
    </location>
</feature>
<dbReference type="AlphaFoldDB" id="A0A4R3J4C2"/>
<dbReference type="Proteomes" id="UP000295696">
    <property type="component" value="Unassembled WGS sequence"/>
</dbReference>
<dbReference type="CDD" id="cd01520">
    <property type="entry name" value="RHOD_YbbB"/>
    <property type="match status" value="1"/>
</dbReference>
<dbReference type="PROSITE" id="PS00380">
    <property type="entry name" value="RHODANESE_1"/>
    <property type="match status" value="1"/>
</dbReference>
<dbReference type="PANTHER" id="PTHR30401">
    <property type="entry name" value="TRNA 2-SELENOURIDINE SYNTHASE"/>
    <property type="match status" value="1"/>
</dbReference>
<evidence type="ECO:0000313" key="4">
    <source>
        <dbReference type="Proteomes" id="UP000295696"/>
    </source>
</evidence>
<dbReference type="InterPro" id="IPR017582">
    <property type="entry name" value="SelU"/>
</dbReference>
<dbReference type="GO" id="GO:0043828">
    <property type="term" value="F:tRNA 2-selenouridine synthase activity"/>
    <property type="evidence" value="ECO:0007669"/>
    <property type="project" value="InterPro"/>
</dbReference>
<dbReference type="InterPro" id="IPR001307">
    <property type="entry name" value="Thiosulphate_STrfase_CS"/>
</dbReference>
<dbReference type="GO" id="GO:0002098">
    <property type="term" value="P:tRNA wobble uridine modification"/>
    <property type="evidence" value="ECO:0007669"/>
    <property type="project" value="InterPro"/>
</dbReference>
<dbReference type="NCBIfam" id="NF008750">
    <property type="entry name" value="PRK11784.1-2"/>
    <property type="match status" value="1"/>
</dbReference>
<gene>
    <name evidence="3" type="ORF">EDD52_11672</name>
</gene>
<dbReference type="PROSITE" id="PS50206">
    <property type="entry name" value="RHODANESE_3"/>
    <property type="match status" value="1"/>
</dbReference>
<evidence type="ECO:0000313" key="3">
    <source>
        <dbReference type="EMBL" id="TCS60062.1"/>
    </source>
</evidence>
<proteinExistence type="predicted"/>
<dbReference type="EMBL" id="SLZU01000016">
    <property type="protein sequence ID" value="TCS60062.1"/>
    <property type="molecule type" value="Genomic_DNA"/>
</dbReference>
<sequence length="391" mass="43305">MPLGKVPVVARNGAMFSGNFGLSVAWHLDMMPTMTQQFHDISAFLRHGFDDVIDVRSPAEFAEDHVPGAINLPVLDNEERARVGTIYVQESRFRARRVGAALVFRNAAHHIEGPLADRGRDWRPLVYCWRGGQRSGSFAWMLRQIGWQAETVDGGYRSYRRAVNQMLHIDPLPFPAVLLGGFTGTAKTELLHRLEGRGVQVLDLEGLAQHRGSLLGEMAAPQPSQKGFETRIAQVLSGFDPGRPVVIEAESSKVGERLVPPSLWAMMRAAPWIEVTAPIEARAAYLDRAYDDILSNTSRLRERLAPLKTFRGRETVESWFSMIDVGDRLALTRALMEQHYDPAYAKSRRAINPLVLAEVAMASLDSAALDDAAARIEATVQDWSLSGVTPG</sequence>
<dbReference type="PANTHER" id="PTHR30401:SF0">
    <property type="entry name" value="TRNA 2-SELENOURIDINE SYNTHASE"/>
    <property type="match status" value="1"/>
</dbReference>
<dbReference type="SMART" id="SM00450">
    <property type="entry name" value="RHOD"/>
    <property type="match status" value="1"/>
</dbReference>
<name>A0A4R3J4C2_9RHOB</name>
<dbReference type="NCBIfam" id="TIGR03167">
    <property type="entry name" value="tRNA_sel_U_synt"/>
    <property type="match status" value="1"/>
</dbReference>